<gene>
    <name evidence="1" type="ORF">PSQ90_01425</name>
</gene>
<sequence>MITLATSTTRLGISAHRPANLNQYAKPYGERRHYCGLIDCLGWWHPKVSSGPSPCLVGIGYADEDV</sequence>
<reference evidence="1 2" key="1">
    <citation type="submission" date="2023-02" db="EMBL/GenBank/DDBJ databases">
        <title>Devosia chondri sp. nov., isolated from the phycosphere of marine algae.</title>
        <authorList>
            <person name="Kim J.M."/>
            <person name="Lee J.K."/>
            <person name="Choi B.J."/>
            <person name="Bayburt H."/>
            <person name="Jeon C.O."/>
        </authorList>
    </citation>
    <scope>NUCLEOTIDE SEQUENCE [LARGE SCALE GENOMIC DNA]</scope>
    <source>
        <strain evidence="1 2">G2-5</strain>
    </source>
</reference>
<dbReference type="Proteomes" id="UP001222118">
    <property type="component" value="Chromosome"/>
</dbReference>
<protein>
    <submittedName>
        <fullName evidence="1">Uncharacterized protein</fullName>
    </submittedName>
</protein>
<dbReference type="EMBL" id="CP118247">
    <property type="protein sequence ID" value="WDR06147.1"/>
    <property type="molecule type" value="Genomic_DNA"/>
</dbReference>
<dbReference type="RefSeq" id="WP_282211661.1">
    <property type="nucleotide sequence ID" value="NZ_CP118247.1"/>
</dbReference>
<proteinExistence type="predicted"/>
<organism evidence="1 2">
    <name type="scientific">Devosia rhodophyticola</name>
    <dbReference type="NCBI Taxonomy" id="3026423"/>
    <lineage>
        <taxon>Bacteria</taxon>
        <taxon>Pseudomonadati</taxon>
        <taxon>Pseudomonadota</taxon>
        <taxon>Alphaproteobacteria</taxon>
        <taxon>Hyphomicrobiales</taxon>
        <taxon>Devosiaceae</taxon>
        <taxon>Devosia</taxon>
    </lineage>
</organism>
<evidence type="ECO:0000313" key="2">
    <source>
        <dbReference type="Proteomes" id="UP001222118"/>
    </source>
</evidence>
<evidence type="ECO:0000313" key="1">
    <source>
        <dbReference type="EMBL" id="WDR06147.1"/>
    </source>
</evidence>
<accession>A0ABY7YYB6</accession>
<name>A0ABY7YYB6_9HYPH</name>
<keyword evidence="2" id="KW-1185">Reference proteome</keyword>